<organism evidence="1 2">
    <name type="scientific">Egibacter rhizosphaerae</name>
    <dbReference type="NCBI Taxonomy" id="1670831"/>
    <lineage>
        <taxon>Bacteria</taxon>
        <taxon>Bacillati</taxon>
        <taxon>Actinomycetota</taxon>
        <taxon>Nitriliruptoria</taxon>
        <taxon>Egibacterales</taxon>
        <taxon>Egibacteraceae</taxon>
        <taxon>Egibacter</taxon>
    </lineage>
</organism>
<dbReference type="RefSeq" id="WP_131154323.1">
    <property type="nucleotide sequence ID" value="NZ_CP036402.1"/>
</dbReference>
<name>A0A411YDS5_9ACTN</name>
<evidence type="ECO:0000313" key="1">
    <source>
        <dbReference type="EMBL" id="QBI19326.1"/>
    </source>
</evidence>
<dbReference type="AlphaFoldDB" id="A0A411YDS5"/>
<gene>
    <name evidence="1" type="ORF">ER308_07065</name>
</gene>
<dbReference type="Proteomes" id="UP000291469">
    <property type="component" value="Chromosome"/>
</dbReference>
<evidence type="ECO:0000313" key="2">
    <source>
        <dbReference type="Proteomes" id="UP000291469"/>
    </source>
</evidence>
<dbReference type="KEGG" id="erz:ER308_07065"/>
<sequence>MVLSSRSGDARRRVPRRDHRWAERGSQAVELALLLPVVVLLAVAVALSAVVGADVVAAQTLARDAARHAAVGDTAAAEQAVADAAPAPYELVVEPASPQPGQPVTARVRLQARVLPEPFGPAWLPEVEATMQVEEPP</sequence>
<accession>A0A411YDS5</accession>
<reference evidence="1 2" key="1">
    <citation type="submission" date="2019-01" db="EMBL/GenBank/DDBJ databases">
        <title>Egibacter rhizosphaerae EGI 80759T.</title>
        <authorList>
            <person name="Chen D.-D."/>
            <person name="Tian Y."/>
            <person name="Jiao J.-Y."/>
            <person name="Zhang X.-T."/>
            <person name="Zhang Y.-G."/>
            <person name="Zhang Y."/>
            <person name="Xiao M."/>
            <person name="Shu W.-S."/>
            <person name="Li W.-J."/>
        </authorList>
    </citation>
    <scope>NUCLEOTIDE SEQUENCE [LARGE SCALE GENOMIC DNA]</scope>
    <source>
        <strain evidence="1 2">EGI 80759</strain>
    </source>
</reference>
<evidence type="ECO:0008006" key="3">
    <source>
        <dbReference type="Google" id="ProtNLM"/>
    </source>
</evidence>
<dbReference type="EMBL" id="CP036402">
    <property type="protein sequence ID" value="QBI19326.1"/>
    <property type="molecule type" value="Genomic_DNA"/>
</dbReference>
<protein>
    <recommendedName>
        <fullName evidence="3">Pilus assembly protein</fullName>
    </recommendedName>
</protein>
<keyword evidence="2" id="KW-1185">Reference proteome</keyword>
<proteinExistence type="predicted"/>